<dbReference type="AlphaFoldDB" id="A0A9D7FDH0"/>
<keyword evidence="1" id="KW-1133">Transmembrane helix</keyword>
<comment type="caution">
    <text evidence="2">The sequence shown here is derived from an EMBL/GenBank/DDBJ whole genome shotgun (WGS) entry which is preliminary data.</text>
</comment>
<name>A0A9D7FDH0_9RHOO</name>
<evidence type="ECO:0000313" key="3">
    <source>
        <dbReference type="Proteomes" id="UP000886602"/>
    </source>
</evidence>
<keyword evidence="1" id="KW-0472">Membrane</keyword>
<gene>
    <name evidence="2" type="ORF">IPJ48_15550</name>
</gene>
<proteinExistence type="predicted"/>
<feature type="transmembrane region" description="Helical" evidence="1">
    <location>
        <begin position="87"/>
        <end position="108"/>
    </location>
</feature>
<evidence type="ECO:0000256" key="1">
    <source>
        <dbReference type="SAM" id="Phobius"/>
    </source>
</evidence>
<accession>A0A9D7FDH0</accession>
<reference evidence="2" key="1">
    <citation type="submission" date="2020-10" db="EMBL/GenBank/DDBJ databases">
        <title>Connecting structure to function with the recovery of over 1000 high-quality activated sludge metagenome-assembled genomes encoding full-length rRNA genes using long-read sequencing.</title>
        <authorList>
            <person name="Singleton C.M."/>
            <person name="Petriglieri F."/>
            <person name="Kristensen J.M."/>
            <person name="Kirkegaard R.H."/>
            <person name="Michaelsen T.Y."/>
            <person name="Andersen M.H."/>
            <person name="Karst S.M."/>
            <person name="Dueholm M.S."/>
            <person name="Nielsen P.H."/>
            <person name="Albertsen M."/>
        </authorList>
    </citation>
    <scope>NUCLEOTIDE SEQUENCE</scope>
    <source>
        <strain evidence="2">EsbW_18-Q3-R4-48_MAXAC.044</strain>
    </source>
</reference>
<dbReference type="EMBL" id="JADJNC010000029">
    <property type="protein sequence ID" value="MBK7424373.1"/>
    <property type="molecule type" value="Genomic_DNA"/>
</dbReference>
<protein>
    <submittedName>
        <fullName evidence="2">Uncharacterized protein</fullName>
    </submittedName>
</protein>
<organism evidence="2 3">
    <name type="scientific">Candidatus Propionivibrio dominans</name>
    <dbReference type="NCBI Taxonomy" id="2954373"/>
    <lineage>
        <taxon>Bacteria</taxon>
        <taxon>Pseudomonadati</taxon>
        <taxon>Pseudomonadota</taxon>
        <taxon>Betaproteobacteria</taxon>
        <taxon>Rhodocyclales</taxon>
        <taxon>Rhodocyclaceae</taxon>
        <taxon>Propionivibrio</taxon>
    </lineage>
</organism>
<keyword evidence="1" id="KW-0812">Transmembrane</keyword>
<dbReference type="Proteomes" id="UP000886602">
    <property type="component" value="Unassembled WGS sequence"/>
</dbReference>
<evidence type="ECO:0000313" key="2">
    <source>
        <dbReference type="EMBL" id="MBK7424373.1"/>
    </source>
</evidence>
<sequence>MLIHFVGPDRSRRADHWQGGLARRPLASDQSISGEAADLQHCLEDGDLLCARKLHPLSGATYDFSKEAGGIVAGNEKLLSEIVWPHFWALQIVLLVIILNYCVIRELGRVLGERRMLRMFFHEPAAASLEERDEVCSISAIPKSRVIQREIAENASPPMEAACQRAFSSRPKGCRADYRS</sequence>